<accession>A0A8H7PT74</accession>
<sequence>MAMSLNVPHLQSLKTKNVILASASPRRREIIKNLVRIFGLHFRVVPSQFPENLDKKAFSKPSEYVSETSKGKALEVYQRLKHENESADLVIGVDTIVVIDNMILEKPATQERALVMLRELRGRGHSVFTAVTFIYPRKNDPEHHVVKSFVEETLVEFSNISDEGLQAYVETNEPLDKAGGYGYQGLAAFFIKKIDGDYWNVVGLPSCRLYQELEALCTADEI</sequence>
<dbReference type="PANTHER" id="PTHR43213">
    <property type="entry name" value="BIFUNCTIONAL DTTP/UTP PYROPHOSPHATASE/METHYLTRANSFERASE PROTEIN-RELATED"/>
    <property type="match status" value="1"/>
</dbReference>
<dbReference type="Proteomes" id="UP000654370">
    <property type="component" value="Unassembled WGS sequence"/>
</dbReference>
<dbReference type="InterPro" id="IPR029001">
    <property type="entry name" value="ITPase-like_fam"/>
</dbReference>
<dbReference type="OrthoDB" id="10267058at2759"/>
<evidence type="ECO:0000256" key="1">
    <source>
        <dbReference type="ARBA" id="ARBA00001968"/>
    </source>
</evidence>
<dbReference type="InterPro" id="IPR003697">
    <property type="entry name" value="Maf-like"/>
</dbReference>
<dbReference type="EMBL" id="JAEPQZ010000007">
    <property type="protein sequence ID" value="KAG2179089.1"/>
    <property type="molecule type" value="Genomic_DNA"/>
</dbReference>
<dbReference type="PANTHER" id="PTHR43213:SF5">
    <property type="entry name" value="BIFUNCTIONAL DTTP_UTP PYROPHOSPHATASE_METHYLTRANSFERASE PROTEIN-RELATED"/>
    <property type="match status" value="1"/>
</dbReference>
<dbReference type="GO" id="GO:0047429">
    <property type="term" value="F:nucleoside triphosphate diphosphatase activity"/>
    <property type="evidence" value="ECO:0007669"/>
    <property type="project" value="InterPro"/>
</dbReference>
<dbReference type="Pfam" id="PF02545">
    <property type="entry name" value="Maf"/>
    <property type="match status" value="1"/>
</dbReference>
<organism evidence="3 4">
    <name type="scientific">Mortierella isabellina</name>
    <name type="common">Filamentous fungus</name>
    <name type="synonym">Umbelopsis isabellina</name>
    <dbReference type="NCBI Taxonomy" id="91625"/>
    <lineage>
        <taxon>Eukaryota</taxon>
        <taxon>Fungi</taxon>
        <taxon>Fungi incertae sedis</taxon>
        <taxon>Mucoromycota</taxon>
        <taxon>Mucoromycotina</taxon>
        <taxon>Umbelopsidomycetes</taxon>
        <taxon>Umbelopsidales</taxon>
        <taxon>Umbelopsidaceae</taxon>
        <taxon>Umbelopsis</taxon>
    </lineage>
</organism>
<comment type="caution">
    <text evidence="3">The sequence shown here is derived from an EMBL/GenBank/DDBJ whole genome shotgun (WGS) entry which is preliminary data.</text>
</comment>
<protein>
    <recommendedName>
        <fullName evidence="5">Maf-like protein</fullName>
    </recommendedName>
</protein>
<proteinExistence type="inferred from homology"/>
<dbReference type="AlphaFoldDB" id="A0A8H7PT74"/>
<dbReference type="PIRSF" id="PIRSF006305">
    <property type="entry name" value="Maf"/>
    <property type="match status" value="1"/>
</dbReference>
<dbReference type="HAMAP" id="MF_00528">
    <property type="entry name" value="Maf"/>
    <property type="match status" value="1"/>
</dbReference>
<comment type="cofactor">
    <cofactor evidence="1">
        <name>a divalent metal cation</name>
        <dbReference type="ChEBI" id="CHEBI:60240"/>
    </cofactor>
</comment>
<dbReference type="Gene3D" id="3.90.950.10">
    <property type="match status" value="1"/>
</dbReference>
<keyword evidence="4" id="KW-1185">Reference proteome</keyword>
<name>A0A8H7PT74_MORIS</name>
<evidence type="ECO:0000313" key="4">
    <source>
        <dbReference type="Proteomes" id="UP000654370"/>
    </source>
</evidence>
<gene>
    <name evidence="3" type="ORF">INT43_001939</name>
</gene>
<dbReference type="SUPFAM" id="SSF52972">
    <property type="entry name" value="ITPase-like"/>
    <property type="match status" value="1"/>
</dbReference>
<dbReference type="NCBIfam" id="TIGR00172">
    <property type="entry name" value="maf"/>
    <property type="match status" value="1"/>
</dbReference>
<dbReference type="CDD" id="cd00555">
    <property type="entry name" value="Maf"/>
    <property type="match status" value="1"/>
</dbReference>
<reference evidence="3" key="1">
    <citation type="submission" date="2020-12" db="EMBL/GenBank/DDBJ databases">
        <title>Metabolic potential, ecology and presence of endohyphal bacteria is reflected in genomic diversity of Mucoromycotina.</title>
        <authorList>
            <person name="Muszewska A."/>
            <person name="Okrasinska A."/>
            <person name="Steczkiewicz K."/>
            <person name="Drgas O."/>
            <person name="Orlowska M."/>
            <person name="Perlinska-Lenart U."/>
            <person name="Aleksandrzak-Piekarczyk T."/>
            <person name="Szatraj K."/>
            <person name="Zielenkiewicz U."/>
            <person name="Pilsyk S."/>
            <person name="Malc E."/>
            <person name="Mieczkowski P."/>
            <person name="Kruszewska J.S."/>
            <person name="Biernat P."/>
            <person name="Pawlowska J."/>
        </authorList>
    </citation>
    <scope>NUCLEOTIDE SEQUENCE</scope>
    <source>
        <strain evidence="3">WA0000067209</strain>
    </source>
</reference>
<evidence type="ECO:0000313" key="3">
    <source>
        <dbReference type="EMBL" id="KAG2179089.1"/>
    </source>
</evidence>
<keyword evidence="2" id="KW-0378">Hydrolase</keyword>
<evidence type="ECO:0000256" key="2">
    <source>
        <dbReference type="ARBA" id="ARBA00022801"/>
    </source>
</evidence>
<evidence type="ECO:0008006" key="5">
    <source>
        <dbReference type="Google" id="ProtNLM"/>
    </source>
</evidence>